<name>A0A4R6MAV8_9GAMM</name>
<dbReference type="Proteomes" id="UP000294656">
    <property type="component" value="Unassembled WGS sequence"/>
</dbReference>
<gene>
    <name evidence="3" type="ORF">DFP79_1103</name>
</gene>
<keyword evidence="3" id="KW-0223">Dioxygenase</keyword>
<dbReference type="SUPFAM" id="SSF54593">
    <property type="entry name" value="Glyoxalase/Bleomycin resistance protein/Dihydroxybiphenyl dioxygenase"/>
    <property type="match status" value="1"/>
</dbReference>
<dbReference type="GO" id="GO:0046872">
    <property type="term" value="F:metal ion binding"/>
    <property type="evidence" value="ECO:0007669"/>
    <property type="project" value="UniProtKB-KW"/>
</dbReference>
<keyword evidence="1" id="KW-0479">Metal-binding</keyword>
<dbReference type="PROSITE" id="PS00934">
    <property type="entry name" value="GLYOXALASE_I_1"/>
    <property type="match status" value="1"/>
</dbReference>
<dbReference type="PANTHER" id="PTHR21366">
    <property type="entry name" value="GLYOXALASE FAMILY PROTEIN"/>
    <property type="match status" value="1"/>
</dbReference>
<feature type="domain" description="VOC" evidence="2">
    <location>
        <begin position="4"/>
        <end position="121"/>
    </location>
</feature>
<dbReference type="Pfam" id="PF00903">
    <property type="entry name" value="Glyoxalase"/>
    <property type="match status" value="1"/>
</dbReference>
<dbReference type="AlphaFoldDB" id="A0A4R6MAV8"/>
<accession>A0A4R6MAV8</accession>
<organism evidence="3 4">
    <name type="scientific">Marinomonas balearica</name>
    <dbReference type="NCBI Taxonomy" id="491947"/>
    <lineage>
        <taxon>Bacteria</taxon>
        <taxon>Pseudomonadati</taxon>
        <taxon>Pseudomonadota</taxon>
        <taxon>Gammaproteobacteria</taxon>
        <taxon>Oceanospirillales</taxon>
        <taxon>Oceanospirillaceae</taxon>
        <taxon>Marinomonas</taxon>
    </lineage>
</organism>
<dbReference type="PROSITE" id="PS51819">
    <property type="entry name" value="VOC"/>
    <property type="match status" value="1"/>
</dbReference>
<evidence type="ECO:0000259" key="2">
    <source>
        <dbReference type="PROSITE" id="PS51819"/>
    </source>
</evidence>
<dbReference type="EMBL" id="SNXC01000010">
    <property type="protein sequence ID" value="TDO98691.1"/>
    <property type="molecule type" value="Genomic_DNA"/>
</dbReference>
<dbReference type="Gene3D" id="3.10.180.10">
    <property type="entry name" value="2,3-Dihydroxybiphenyl 1,2-Dioxygenase, domain 1"/>
    <property type="match status" value="1"/>
</dbReference>
<dbReference type="RefSeq" id="WP_133502923.1">
    <property type="nucleotide sequence ID" value="NZ_SNXC01000010.1"/>
</dbReference>
<dbReference type="GO" id="GO:0004462">
    <property type="term" value="F:lactoylglutathione lyase activity"/>
    <property type="evidence" value="ECO:0007669"/>
    <property type="project" value="InterPro"/>
</dbReference>
<proteinExistence type="predicted"/>
<dbReference type="CDD" id="cd07253">
    <property type="entry name" value="GLOD5"/>
    <property type="match status" value="1"/>
</dbReference>
<comment type="caution">
    <text evidence="3">The sequence shown here is derived from an EMBL/GenBank/DDBJ whole genome shotgun (WGS) entry which is preliminary data.</text>
</comment>
<keyword evidence="4" id="KW-1185">Reference proteome</keyword>
<evidence type="ECO:0000313" key="3">
    <source>
        <dbReference type="EMBL" id="TDO98691.1"/>
    </source>
</evidence>
<dbReference type="OrthoDB" id="9812656at2"/>
<dbReference type="GO" id="GO:0051213">
    <property type="term" value="F:dioxygenase activity"/>
    <property type="evidence" value="ECO:0007669"/>
    <property type="project" value="UniProtKB-KW"/>
</dbReference>
<dbReference type="InterPro" id="IPR029068">
    <property type="entry name" value="Glyas_Bleomycin-R_OHBP_Dase"/>
</dbReference>
<reference evidence="3 4" key="1">
    <citation type="submission" date="2019-03" db="EMBL/GenBank/DDBJ databases">
        <title>Genomic Encyclopedia of Type Strains, Phase III (KMG-III): the genomes of soil and plant-associated and newly described type strains.</title>
        <authorList>
            <person name="Whitman W."/>
        </authorList>
    </citation>
    <scope>NUCLEOTIDE SEQUENCE [LARGE SCALE GENOMIC DNA]</scope>
    <source>
        <strain evidence="3 4">CECT 7378</strain>
    </source>
</reference>
<dbReference type="InterPro" id="IPR050383">
    <property type="entry name" value="GlyoxalaseI/FosfomycinResist"/>
</dbReference>
<dbReference type="InterPro" id="IPR037523">
    <property type="entry name" value="VOC_core"/>
</dbReference>
<keyword evidence="3" id="KW-0560">Oxidoreductase</keyword>
<evidence type="ECO:0000313" key="4">
    <source>
        <dbReference type="Proteomes" id="UP000294656"/>
    </source>
</evidence>
<dbReference type="InterPro" id="IPR018146">
    <property type="entry name" value="Glyoxalase_1_CS"/>
</dbReference>
<dbReference type="InterPro" id="IPR004360">
    <property type="entry name" value="Glyas_Fos-R_dOase_dom"/>
</dbReference>
<protein>
    <submittedName>
        <fullName evidence="3">Catechol 2,3-dioxygenase-like lactoylglutathione lyase family enzyme</fullName>
    </submittedName>
</protein>
<sequence>MISRIDHIVLTVADIEQSVQFYVKVLGMEEVTFGNGRRAVKFGNQKINFQTIGQELRNHSLEGSGDLCLITNWKLEDVIAHLESNQVNLLEGPVEKSGANGMITSIYFNDLDNNLVEVSRYIDQEQSDL</sequence>
<keyword evidence="3" id="KW-0456">Lyase</keyword>
<evidence type="ECO:0000256" key="1">
    <source>
        <dbReference type="ARBA" id="ARBA00022723"/>
    </source>
</evidence>
<dbReference type="PANTHER" id="PTHR21366:SF14">
    <property type="entry name" value="GLYOXALASE DOMAIN-CONTAINING PROTEIN 5"/>
    <property type="match status" value="1"/>
</dbReference>